<gene>
    <name evidence="2" type="primary">LOC111026152</name>
</gene>
<sequence length="408" mass="46141">MWGFGGRYYWGRRERVGKVEGIVVAFAWRSCQERHLKRYVELYSSLGWNSLVCHSEFLNMFFPDKAASLAFDILEVLVEELKIKRCPIVLASFSGGPKACMYKVLQIIEGYHELQQHSLDGYQLVRDCIAGYIYDSSPVDFTSDLGTRFFLHPTMLKASRPPRIVSWAANSLASGLDVLFLNRFESQRAEYWQTLYASVRMKAPYLILCSEGDDLAPYETIFNFAQRLQDLGGDVKLIKWNGSAHVGHYLHFPIEYGASVSELLSKAAGIYCQRIRPDEVVTVDKMNRDSCKTTPDVRKAAAPSSSFQGSALAPSDDHLFFSSMADGFEYRVVGSTHDEHKEGVMRLSNSPSSIPRGVLGKILYDVCVPKNVEDWDIGSSNSSNGVLRAHRRRHSSFNPIKMMRRSRL</sequence>
<dbReference type="Proteomes" id="UP000504603">
    <property type="component" value="Unplaced"/>
</dbReference>
<dbReference type="InterPro" id="IPR008547">
    <property type="entry name" value="DUF829_TMEM53"/>
</dbReference>
<evidence type="ECO:0000313" key="2">
    <source>
        <dbReference type="RefSeq" id="XP_022159865.1"/>
    </source>
</evidence>
<dbReference type="SUPFAM" id="SSF53474">
    <property type="entry name" value="alpha/beta-Hydrolases"/>
    <property type="match status" value="1"/>
</dbReference>
<dbReference type="PANTHER" id="PTHR12265:SF0">
    <property type="entry name" value="EXPRESSED PROTEIN"/>
    <property type="match status" value="1"/>
</dbReference>
<organism evidence="1 2">
    <name type="scientific">Momordica charantia</name>
    <name type="common">Bitter gourd</name>
    <name type="synonym">Balsam pear</name>
    <dbReference type="NCBI Taxonomy" id="3673"/>
    <lineage>
        <taxon>Eukaryota</taxon>
        <taxon>Viridiplantae</taxon>
        <taxon>Streptophyta</taxon>
        <taxon>Embryophyta</taxon>
        <taxon>Tracheophyta</taxon>
        <taxon>Spermatophyta</taxon>
        <taxon>Magnoliopsida</taxon>
        <taxon>eudicotyledons</taxon>
        <taxon>Gunneridae</taxon>
        <taxon>Pentapetalae</taxon>
        <taxon>rosids</taxon>
        <taxon>fabids</taxon>
        <taxon>Cucurbitales</taxon>
        <taxon>Cucurbitaceae</taxon>
        <taxon>Momordiceae</taxon>
        <taxon>Momordica</taxon>
    </lineage>
</organism>
<protein>
    <submittedName>
        <fullName evidence="2">Uncharacterized protein LOC111026152</fullName>
    </submittedName>
</protein>
<dbReference type="OrthoDB" id="77878at2759"/>
<keyword evidence="1" id="KW-1185">Reference proteome</keyword>
<proteinExistence type="predicted"/>
<dbReference type="Pfam" id="PF05705">
    <property type="entry name" value="DUF829"/>
    <property type="match status" value="2"/>
</dbReference>
<accession>A0A6J1DZZ8</accession>
<name>A0A6J1DZZ8_MOMCH</name>
<dbReference type="AlphaFoldDB" id="A0A6J1DZZ8"/>
<dbReference type="KEGG" id="mcha:111026152"/>
<reference evidence="2" key="1">
    <citation type="submission" date="2025-08" db="UniProtKB">
        <authorList>
            <consortium name="RefSeq"/>
        </authorList>
    </citation>
    <scope>IDENTIFICATION</scope>
</reference>
<dbReference type="GeneID" id="111026152"/>
<evidence type="ECO:0000313" key="1">
    <source>
        <dbReference type="Proteomes" id="UP000504603"/>
    </source>
</evidence>
<dbReference type="RefSeq" id="XP_022159865.1">
    <property type="nucleotide sequence ID" value="XM_022304173.1"/>
</dbReference>
<dbReference type="PANTHER" id="PTHR12265">
    <property type="entry name" value="TRANSMEMBRANE PROTEIN 53"/>
    <property type="match status" value="1"/>
</dbReference>
<dbReference type="InterPro" id="IPR029058">
    <property type="entry name" value="AB_hydrolase_fold"/>
</dbReference>
<dbReference type="Gene3D" id="3.40.50.1820">
    <property type="entry name" value="alpha/beta hydrolase"/>
    <property type="match status" value="1"/>
</dbReference>